<evidence type="ECO:0000256" key="1">
    <source>
        <dbReference type="ARBA" id="ARBA00004141"/>
    </source>
</evidence>
<sequence>MSVISTRPARSGRAQELGLLSVALISVLSAWVLTYYGVNSANPDQALPDNFFTFGGAAAGVLLLCHLLIRRLAPYADPILFPASVMLTGLGLVMIYRIDFQLVARGASPDARGQLILAIGGLILMVGTLAFLRDHRRLRRVTYISLIVGLSLLLLPMIPGLGVEVYGAQLWISIAGFSFQPAELSKIFLAVFFAGYLVAQRDNLSLAGPKFLGIHFPRLRHSLPILLAWLAGMGILALERDFGTALLFFGLFVAMLYVATERTSWIIIGGLLSTAGVYLIVQVMPHIQARFTIWLNAFDQDVYDAQYGSYQLVQGWFGMASGGLFGTGLGEGSPTNSFAANSDFIIASFGEELGLVGLLGILSLYAIIVTRAMKTGIALRDGFGKLLAAGLGFAIALQCFVVVGGITRVIPLTGLAMPFLAKGGSALLTNFIIIGILIRMSDSARRPFVPSSVSLSTINTGELPANLIADEDDDLESSASTEAEPHSAEDSLATTAVPRITDGGSR</sequence>
<evidence type="ECO:0000256" key="6">
    <source>
        <dbReference type="SAM" id="MobiDB-lite"/>
    </source>
</evidence>
<feature type="transmembrane region" description="Helical" evidence="7">
    <location>
        <begin position="50"/>
        <end position="69"/>
    </location>
</feature>
<keyword evidence="5 7" id="KW-0472">Membrane</keyword>
<gene>
    <name evidence="8" type="ORF">JTE88_00430</name>
</gene>
<name>A0ABX7IIK4_9ACTO</name>
<keyword evidence="9" id="KW-1185">Reference proteome</keyword>
<evidence type="ECO:0000313" key="9">
    <source>
        <dbReference type="Proteomes" id="UP000602653"/>
    </source>
</evidence>
<dbReference type="RefSeq" id="WP_204424612.1">
    <property type="nucleotide sequence ID" value="NZ_CP070228.1"/>
</dbReference>
<keyword evidence="3" id="KW-0133">Cell shape</keyword>
<feature type="transmembrane region" description="Helical" evidence="7">
    <location>
        <begin position="219"/>
        <end position="236"/>
    </location>
</feature>
<keyword evidence="4 7" id="KW-1133">Transmembrane helix</keyword>
<organism evidence="8 9">
    <name type="scientific">Arcanobacterium phocisimile</name>
    <dbReference type="NCBI Taxonomy" id="1302235"/>
    <lineage>
        <taxon>Bacteria</taxon>
        <taxon>Bacillati</taxon>
        <taxon>Actinomycetota</taxon>
        <taxon>Actinomycetes</taxon>
        <taxon>Actinomycetales</taxon>
        <taxon>Actinomycetaceae</taxon>
        <taxon>Arcanobacterium</taxon>
    </lineage>
</organism>
<feature type="transmembrane region" description="Helical" evidence="7">
    <location>
        <begin position="353"/>
        <end position="374"/>
    </location>
</feature>
<evidence type="ECO:0000256" key="4">
    <source>
        <dbReference type="ARBA" id="ARBA00022989"/>
    </source>
</evidence>
<feature type="transmembrane region" description="Helical" evidence="7">
    <location>
        <begin position="170"/>
        <end position="198"/>
    </location>
</feature>
<feature type="transmembrane region" description="Helical" evidence="7">
    <location>
        <begin position="386"/>
        <end position="407"/>
    </location>
</feature>
<accession>A0ABX7IIK4</accession>
<dbReference type="EMBL" id="CP070228">
    <property type="protein sequence ID" value="QRV02264.1"/>
    <property type="molecule type" value="Genomic_DNA"/>
</dbReference>
<dbReference type="PANTHER" id="PTHR30474:SF3">
    <property type="entry name" value="PEPTIDOGLYCAN GLYCOSYLTRANSFERASE RODA"/>
    <property type="match status" value="1"/>
</dbReference>
<feature type="transmembrane region" description="Helical" evidence="7">
    <location>
        <begin position="419"/>
        <end position="438"/>
    </location>
</feature>
<feature type="transmembrane region" description="Helical" evidence="7">
    <location>
        <begin position="265"/>
        <end position="284"/>
    </location>
</feature>
<keyword evidence="2 7" id="KW-0812">Transmembrane</keyword>
<feature type="region of interest" description="Disordered" evidence="6">
    <location>
        <begin position="473"/>
        <end position="506"/>
    </location>
</feature>
<feature type="transmembrane region" description="Helical" evidence="7">
    <location>
        <begin position="76"/>
        <end position="95"/>
    </location>
</feature>
<dbReference type="InterPro" id="IPR001182">
    <property type="entry name" value="FtsW/RodA"/>
</dbReference>
<feature type="transmembrane region" description="Helical" evidence="7">
    <location>
        <begin position="17"/>
        <end position="38"/>
    </location>
</feature>
<dbReference type="Proteomes" id="UP000602653">
    <property type="component" value="Chromosome"/>
</dbReference>
<feature type="transmembrane region" description="Helical" evidence="7">
    <location>
        <begin position="141"/>
        <end position="158"/>
    </location>
</feature>
<protein>
    <submittedName>
        <fullName evidence="8">FtsW/RodA/SpoVE family cell cycle protein</fullName>
    </submittedName>
</protein>
<evidence type="ECO:0000256" key="7">
    <source>
        <dbReference type="SAM" id="Phobius"/>
    </source>
</evidence>
<evidence type="ECO:0000256" key="3">
    <source>
        <dbReference type="ARBA" id="ARBA00022960"/>
    </source>
</evidence>
<dbReference type="Pfam" id="PF01098">
    <property type="entry name" value="FTSW_RODA_SPOVE"/>
    <property type="match status" value="1"/>
</dbReference>
<evidence type="ECO:0000313" key="8">
    <source>
        <dbReference type="EMBL" id="QRV02264.1"/>
    </source>
</evidence>
<comment type="subcellular location">
    <subcellularLocation>
        <location evidence="1">Membrane</location>
        <topology evidence="1">Multi-pass membrane protein</topology>
    </subcellularLocation>
</comment>
<feature type="transmembrane region" description="Helical" evidence="7">
    <location>
        <begin position="115"/>
        <end position="132"/>
    </location>
</feature>
<proteinExistence type="predicted"/>
<dbReference type="PANTHER" id="PTHR30474">
    <property type="entry name" value="CELL CYCLE PROTEIN"/>
    <property type="match status" value="1"/>
</dbReference>
<evidence type="ECO:0000256" key="2">
    <source>
        <dbReference type="ARBA" id="ARBA00022692"/>
    </source>
</evidence>
<reference evidence="8 9" key="1">
    <citation type="submission" date="2021-02" db="EMBL/GenBank/DDBJ databases">
        <title>Complete Genome Sequence of Arcanobacterium phocisimile strain DSM 26142T from a harbour seal.</title>
        <authorList>
            <person name="Borowiak M."/>
            <person name="Alssahen M."/>
            <person name="Malorny B."/>
            <person name="Laemmler C."/>
            <person name="Siebert U."/>
            <person name="Ploetz M."/>
            <person name="Abdulmawjood A."/>
        </authorList>
    </citation>
    <scope>NUCLEOTIDE SEQUENCE [LARGE SCALE GENOMIC DNA]</scope>
    <source>
        <strain evidence="8 9">DSM 26142</strain>
    </source>
</reference>
<evidence type="ECO:0000256" key="5">
    <source>
        <dbReference type="ARBA" id="ARBA00023136"/>
    </source>
</evidence>
<feature type="transmembrane region" description="Helical" evidence="7">
    <location>
        <begin position="242"/>
        <end position="258"/>
    </location>
</feature>